<evidence type="ECO:0000313" key="3">
    <source>
        <dbReference type="Proteomes" id="UP000494206"/>
    </source>
</evidence>
<dbReference type="AlphaFoldDB" id="A0A8S1EN85"/>
<keyword evidence="1" id="KW-0732">Signal</keyword>
<feature type="chain" id="PRO_5035898358" description="Globin family profile domain-containing protein" evidence="1">
    <location>
        <begin position="18"/>
        <end position="301"/>
    </location>
</feature>
<evidence type="ECO:0008006" key="4">
    <source>
        <dbReference type="Google" id="ProtNLM"/>
    </source>
</evidence>
<sequence>MWFRVFLTISIIGSVAAVRCYSGMQGSVNGDSIGQIEIVDCNGTDFCVKLPSRGHVGRKHYEGAQYSCDFGECRKETCEKRDNGETICCCKDDESLPLCNLSPTLSQSALRLSLFIMARSAFNKFFLIRPNAKKHFINSDNIESFANTERMKGVFLKMNRNLLKGLEAYSGDFTMGSITEVLKMWEELGKEHRAITPFLTLENYMAFFEMLPKFLTDFLSFHRKKGQFTINEYEKVHTVWKQILDVLRRRFVKGWNESLAAEAIKKNAIPCHSGDTLVKEYVDKKSDNDDCAISVHDISLD</sequence>
<reference evidence="2 3" key="1">
    <citation type="submission" date="2020-04" db="EMBL/GenBank/DDBJ databases">
        <authorList>
            <person name="Laetsch R D."/>
            <person name="Stevens L."/>
            <person name="Kumar S."/>
            <person name="Blaxter L. M."/>
        </authorList>
    </citation>
    <scope>NUCLEOTIDE SEQUENCE [LARGE SCALE GENOMIC DNA]</scope>
</reference>
<dbReference type="PANTHER" id="PTHR34721:SF3">
    <property type="entry name" value="ACTIVIN_RECP DOMAIN-CONTAINING PROTEIN-RELATED"/>
    <property type="match status" value="1"/>
</dbReference>
<organism evidence="2 3">
    <name type="scientific">Caenorhabditis bovis</name>
    <dbReference type="NCBI Taxonomy" id="2654633"/>
    <lineage>
        <taxon>Eukaryota</taxon>
        <taxon>Metazoa</taxon>
        <taxon>Ecdysozoa</taxon>
        <taxon>Nematoda</taxon>
        <taxon>Chromadorea</taxon>
        <taxon>Rhabditida</taxon>
        <taxon>Rhabditina</taxon>
        <taxon>Rhabditomorpha</taxon>
        <taxon>Rhabditoidea</taxon>
        <taxon>Rhabditidae</taxon>
        <taxon>Peloderinae</taxon>
        <taxon>Caenorhabditis</taxon>
    </lineage>
</organism>
<dbReference type="EMBL" id="CADEPM010000002">
    <property type="protein sequence ID" value="CAB3400812.1"/>
    <property type="molecule type" value="Genomic_DNA"/>
</dbReference>
<evidence type="ECO:0000256" key="1">
    <source>
        <dbReference type="SAM" id="SignalP"/>
    </source>
</evidence>
<protein>
    <recommendedName>
        <fullName evidence="4">Globin family profile domain-containing protein</fullName>
    </recommendedName>
</protein>
<accession>A0A8S1EN85</accession>
<dbReference type="OrthoDB" id="5815114at2759"/>
<proteinExistence type="predicted"/>
<keyword evidence="3" id="KW-1185">Reference proteome</keyword>
<gene>
    <name evidence="2" type="ORF">CBOVIS_LOCUS3663</name>
</gene>
<dbReference type="Proteomes" id="UP000494206">
    <property type="component" value="Unassembled WGS sequence"/>
</dbReference>
<evidence type="ECO:0000313" key="2">
    <source>
        <dbReference type="EMBL" id="CAB3400812.1"/>
    </source>
</evidence>
<feature type="signal peptide" evidence="1">
    <location>
        <begin position="1"/>
        <end position="17"/>
    </location>
</feature>
<name>A0A8S1EN85_9PELO</name>
<comment type="caution">
    <text evidence="2">The sequence shown here is derived from an EMBL/GenBank/DDBJ whole genome shotgun (WGS) entry which is preliminary data.</text>
</comment>
<dbReference type="PANTHER" id="PTHR34721">
    <property type="entry name" value="PROTEIN CBG09734"/>
    <property type="match status" value="1"/>
</dbReference>